<dbReference type="AlphaFoldDB" id="A0A5B0RXA5"/>
<dbReference type="Proteomes" id="UP000325313">
    <property type="component" value="Unassembled WGS sequence"/>
</dbReference>
<accession>A0A5B0RXA5</accession>
<name>A0A5B0RXA5_PUCGR</name>
<gene>
    <name evidence="2" type="ORF">PGTUg99_015797</name>
</gene>
<evidence type="ECO:0000313" key="3">
    <source>
        <dbReference type="Proteomes" id="UP000325313"/>
    </source>
</evidence>
<comment type="caution">
    <text evidence="2">The sequence shown here is derived from an EMBL/GenBank/DDBJ whole genome shotgun (WGS) entry which is preliminary data.</text>
</comment>
<dbReference type="PANTHER" id="PTHR33096:SF1">
    <property type="entry name" value="CXC1-LIKE CYSTEINE CLUSTER ASSOCIATED WITH KDZ TRANSPOSASES DOMAIN-CONTAINING PROTEIN"/>
    <property type="match status" value="1"/>
</dbReference>
<feature type="region of interest" description="Disordered" evidence="1">
    <location>
        <begin position="37"/>
        <end position="59"/>
    </location>
</feature>
<reference evidence="2 3" key="1">
    <citation type="submission" date="2019-05" db="EMBL/GenBank/DDBJ databases">
        <title>Emergence of the Ug99 lineage of the wheat stem rust pathogen through somatic hybridization.</title>
        <authorList>
            <person name="Li F."/>
            <person name="Upadhyaya N.M."/>
            <person name="Sperschneider J."/>
            <person name="Matny O."/>
            <person name="Nguyen-Phuc H."/>
            <person name="Mago R."/>
            <person name="Raley C."/>
            <person name="Miller M.E."/>
            <person name="Silverstein K.A.T."/>
            <person name="Henningsen E."/>
            <person name="Hirsch C.D."/>
            <person name="Visser B."/>
            <person name="Pretorius Z.A."/>
            <person name="Steffenson B.J."/>
            <person name="Schwessinger B."/>
            <person name="Dodds P.N."/>
            <person name="Figueroa M."/>
        </authorList>
    </citation>
    <scope>NUCLEOTIDE SEQUENCE [LARGE SCALE GENOMIC DNA]</scope>
    <source>
        <strain evidence="2 3">Ug99</strain>
    </source>
</reference>
<evidence type="ECO:0000256" key="1">
    <source>
        <dbReference type="SAM" id="MobiDB-lite"/>
    </source>
</evidence>
<dbReference type="EMBL" id="VDEP01000109">
    <property type="protein sequence ID" value="KAA1130420.1"/>
    <property type="molecule type" value="Genomic_DNA"/>
</dbReference>
<protein>
    <submittedName>
        <fullName evidence="2">Uncharacterized protein</fullName>
    </submittedName>
</protein>
<organism evidence="2 3">
    <name type="scientific">Puccinia graminis f. sp. tritici</name>
    <dbReference type="NCBI Taxonomy" id="56615"/>
    <lineage>
        <taxon>Eukaryota</taxon>
        <taxon>Fungi</taxon>
        <taxon>Dikarya</taxon>
        <taxon>Basidiomycota</taxon>
        <taxon>Pucciniomycotina</taxon>
        <taxon>Pucciniomycetes</taxon>
        <taxon>Pucciniales</taxon>
        <taxon>Pucciniaceae</taxon>
        <taxon>Puccinia</taxon>
    </lineage>
</organism>
<evidence type="ECO:0000313" key="2">
    <source>
        <dbReference type="EMBL" id="KAA1130420.1"/>
    </source>
</evidence>
<proteinExistence type="predicted"/>
<sequence length="176" mass="20600">MPSKRFIIHTENRTQQLRRRLNDAQNAATLARLREQESLDRGQAQAAHGQPEDEPIENVLHTREDSVTNHEIEAEDEGEDINNHAWVDLVEEPMDAIDQALASERERHRNEARDFNWDILMRRLHPEYMKLKGTTQNWAGSNCYDHFTSCSPTCQRQNRRMVDIVDIHETPDLHVL</sequence>
<dbReference type="PANTHER" id="PTHR33096">
    <property type="entry name" value="CXC2 DOMAIN-CONTAINING PROTEIN"/>
    <property type="match status" value="1"/>
</dbReference>